<dbReference type="AlphaFoldDB" id="A0A2N8P969"/>
<evidence type="ECO:0000313" key="4">
    <source>
        <dbReference type="Proteomes" id="UP000236047"/>
    </source>
</evidence>
<dbReference type="Proteomes" id="UP000236047">
    <property type="component" value="Unassembled WGS sequence"/>
</dbReference>
<evidence type="ECO:0000313" key="3">
    <source>
        <dbReference type="EMBL" id="PNE37579.1"/>
    </source>
</evidence>
<feature type="compositionally biased region" description="Pro residues" evidence="1">
    <location>
        <begin position="1"/>
        <end position="10"/>
    </location>
</feature>
<evidence type="ECO:0000256" key="1">
    <source>
        <dbReference type="SAM" id="MobiDB-lite"/>
    </source>
</evidence>
<feature type="domain" description="ATP-grasp" evidence="2">
    <location>
        <begin position="151"/>
        <end position="296"/>
    </location>
</feature>
<name>A0A2N8P969_STRNR</name>
<organism evidence="3 4">
    <name type="scientific">Streptomyces noursei</name>
    <name type="common">Streptomyces albulus</name>
    <dbReference type="NCBI Taxonomy" id="1971"/>
    <lineage>
        <taxon>Bacteria</taxon>
        <taxon>Bacillati</taxon>
        <taxon>Actinomycetota</taxon>
        <taxon>Actinomycetes</taxon>
        <taxon>Kitasatosporales</taxon>
        <taxon>Streptomycetaceae</taxon>
        <taxon>Streptomyces</taxon>
    </lineage>
</organism>
<sequence>MTADPAPAPPLVLLSGDPLRPRRTDPQFVDEAAAARAAGAATAVLDHEALLAGDAERAVSRVPRATGPIWYRGWMLPTDRYAELAAALAARDCHLLTSPAAYRTAHELPGWYGTFEPLTPASAWLPCAPGRPPEPTALARLAASLGGPDGPRPVVVKDWVKSRKHEWAEAAYVPDAADTARLAAVVDRFVALQAEFLTGGVVLRTFEDFDRTVGEARVWWVDGTPVLTGPHPDTPGLCPAPDLAPVAATVRRSGLRFVTTDLALRSDGAWRVVEVGDGQVSGLPAGADPGPLYQALAAAPPAPHRHS</sequence>
<gene>
    <name evidence="3" type="ORF">AOB60_25175</name>
</gene>
<keyword evidence="4" id="KW-1185">Reference proteome</keyword>
<evidence type="ECO:0000259" key="2">
    <source>
        <dbReference type="Pfam" id="PF14243"/>
    </source>
</evidence>
<dbReference type="EMBL" id="LJSN01000003">
    <property type="protein sequence ID" value="PNE37579.1"/>
    <property type="molecule type" value="Genomic_DNA"/>
</dbReference>
<dbReference type="RefSeq" id="WP_102925227.1">
    <property type="nucleotide sequence ID" value="NZ_LJSN01000003.1"/>
</dbReference>
<proteinExistence type="predicted"/>
<reference evidence="4" key="1">
    <citation type="submission" date="2015-09" db="EMBL/GenBank/DDBJ databases">
        <authorList>
            <person name="Graham D.E."/>
            <person name="Mahan K.M."/>
            <person name="Klingeman D.M."/>
            <person name="Fida T."/>
            <person name="Giannone R.J."/>
            <person name="Hettich R.L."/>
            <person name="Parry R.J."/>
            <person name="Spain J.C."/>
        </authorList>
    </citation>
    <scope>NUCLEOTIDE SEQUENCE [LARGE SCALE GENOMIC DNA]</scope>
    <source>
        <strain evidence="4">JCM 4701</strain>
    </source>
</reference>
<accession>A0A2N8P969</accession>
<feature type="region of interest" description="Disordered" evidence="1">
    <location>
        <begin position="1"/>
        <end position="22"/>
    </location>
</feature>
<comment type="caution">
    <text evidence="3">The sequence shown here is derived from an EMBL/GenBank/DDBJ whole genome shotgun (WGS) entry which is preliminary data.</text>
</comment>
<dbReference type="Pfam" id="PF14243">
    <property type="entry name" value="R2K_3"/>
    <property type="match status" value="1"/>
</dbReference>
<protein>
    <recommendedName>
        <fullName evidence="2">ATP-grasp domain-containing protein</fullName>
    </recommendedName>
</protein>
<dbReference type="InterPro" id="IPR025643">
    <property type="entry name" value="R2K_3"/>
</dbReference>